<dbReference type="Pfam" id="PF13211">
    <property type="entry name" value="DUF4019"/>
    <property type="match status" value="1"/>
</dbReference>
<dbReference type="HOGENOM" id="CLU_133654_0_0_4"/>
<accession>B1Z6G2</accession>
<dbReference type="RefSeq" id="WP_012367273.1">
    <property type="nucleotide sequence ID" value="NC_010553.1"/>
</dbReference>
<organism evidence="2 3">
    <name type="scientific">Burkholderia ambifaria (strain MC40-6)</name>
    <dbReference type="NCBI Taxonomy" id="398577"/>
    <lineage>
        <taxon>Bacteria</taxon>
        <taxon>Pseudomonadati</taxon>
        <taxon>Pseudomonadota</taxon>
        <taxon>Betaproteobacteria</taxon>
        <taxon>Burkholderiales</taxon>
        <taxon>Burkholderiaceae</taxon>
        <taxon>Burkholderia</taxon>
        <taxon>Burkholderia cepacia complex</taxon>
    </lineage>
</organism>
<evidence type="ECO:0000256" key="1">
    <source>
        <dbReference type="SAM" id="SignalP"/>
    </source>
</evidence>
<feature type="chain" id="PRO_5002773792" description="DUF4019 domain-containing protein" evidence="1">
    <location>
        <begin position="25"/>
        <end position="153"/>
    </location>
</feature>
<keyword evidence="1" id="KW-0732">Signal</keyword>
<reference evidence="3" key="1">
    <citation type="submission" date="2008-04" db="EMBL/GenBank/DDBJ databases">
        <title>Complete sequence of plasmid 1 of Burkholderia ambifaria MC40-6.</title>
        <authorList>
            <person name="Copeland A."/>
            <person name="Lucas S."/>
            <person name="Lapidus A."/>
            <person name="Glavina del Rio T."/>
            <person name="Dalin E."/>
            <person name="Tice H."/>
            <person name="Pitluck S."/>
            <person name="Chain P."/>
            <person name="Malfatti S."/>
            <person name="Shin M."/>
            <person name="Vergez L."/>
            <person name="Lang D."/>
            <person name="Schmutz J."/>
            <person name="Larimer F."/>
            <person name="Land M."/>
            <person name="Hauser L."/>
            <person name="Kyrpides N."/>
            <person name="Lykidis A."/>
            <person name="Ramette A."/>
            <person name="Konstantinidis K."/>
            <person name="Tiedje J."/>
            <person name="Richardson P."/>
        </authorList>
    </citation>
    <scope>NUCLEOTIDE SEQUENCE [LARGE SCALE GENOMIC DNA]</scope>
    <source>
        <strain evidence="3">MC40-6</strain>
        <plasmid evidence="3">Plasmid pBMC401</plasmid>
    </source>
</reference>
<protein>
    <recommendedName>
        <fullName evidence="4">DUF4019 domain-containing protein</fullName>
    </recommendedName>
</protein>
<evidence type="ECO:0008006" key="4">
    <source>
        <dbReference type="Google" id="ProtNLM"/>
    </source>
</evidence>
<dbReference type="Proteomes" id="UP000001680">
    <property type="component" value="Plasmid pBMC401"/>
</dbReference>
<proteinExistence type="predicted"/>
<dbReference type="AlphaFoldDB" id="B1Z6G2"/>
<sequence length="153" mass="16654">MILTFLKNFAILSIAATSVSLAYADVGGSPNDLLQTSNAVLTKLDNGQFADVWGGMAGFAKKTIAPDQFNAQIAQVRRSLGQATKRDWKMILRIAVDGSQNIPSGLYANVFYVTTLATGQPIEERLSFRLDEDGRWRLTGYIPAAINESAPEK</sequence>
<name>B1Z6G2_BURA4</name>
<evidence type="ECO:0000313" key="3">
    <source>
        <dbReference type="Proteomes" id="UP000001680"/>
    </source>
</evidence>
<evidence type="ECO:0000313" key="2">
    <source>
        <dbReference type="EMBL" id="ACB69039.1"/>
    </source>
</evidence>
<gene>
    <name evidence="2" type="ordered locus">BamMC406_6623</name>
</gene>
<dbReference type="EMBL" id="CP001028">
    <property type="protein sequence ID" value="ACB69039.1"/>
    <property type="molecule type" value="Genomic_DNA"/>
</dbReference>
<dbReference type="InterPro" id="IPR025091">
    <property type="entry name" value="DUF4019"/>
</dbReference>
<feature type="signal peptide" evidence="1">
    <location>
        <begin position="1"/>
        <end position="24"/>
    </location>
</feature>
<dbReference type="OrthoDB" id="8929305at2"/>
<geneLocation type="plasmid" evidence="2 3">
    <name>pBMC401</name>
</geneLocation>
<keyword evidence="2" id="KW-0614">Plasmid</keyword>
<dbReference type="KEGG" id="bac:BamMC406_6623"/>